<evidence type="ECO:0000313" key="12">
    <source>
        <dbReference type="Proteomes" id="UP000828390"/>
    </source>
</evidence>
<comment type="similarity">
    <text evidence="7">Belongs to the mandelate racemase/muconate lactonizing enzyme family. ENOSF1 subfamily.</text>
</comment>
<sequence length="451" mass="50527">MSLPTTITAMHVKDIRYPTSIQLDGSDAMHKSPDYSCCYVILETDGPLTGHGHTFTVGKGTDVVCYAADIMKKYVVGRKLDAIFNNFGQYWHEVTCDDQFRWIGPEKGVTHMATAAVMNAIWDLWAKIEGKPLWKLLVDMDAEQLVNCIDFSYIEDVLTKEEAIGILKGMDATKATREAEMRETGYPIYTTSCGWLGYSDEKITKLATEAMSQGFSRFKMKVGQDVKDDIRRAAIFRKVIGPDRIWCVDANQVWGIQQAIDWMTALAPYKPLWIEEPTSPDDILGHAAIAKALNPLGIGVATGEMCHNRVMFKQFLQAGALQFCQIDACRLGGVNEVIAVILMATKFNVPVCPHAGGVGLCELVQHYAMFDYIRCCGTLENRMTEFADHLHEHMCDPVVVRNGHYMPQKEPGFLVGMKAQSLSDYEYPVGAAWQKLFDEGVFKRDHAHENN</sequence>
<reference evidence="11" key="2">
    <citation type="submission" date="2020-11" db="EMBL/GenBank/DDBJ databases">
        <authorList>
            <person name="McCartney M.A."/>
            <person name="Auch B."/>
            <person name="Kono T."/>
            <person name="Mallez S."/>
            <person name="Becker A."/>
            <person name="Gohl D.M."/>
            <person name="Silverstein K.A.T."/>
            <person name="Koren S."/>
            <person name="Bechman K.B."/>
            <person name="Herman A."/>
            <person name="Abrahante J.E."/>
            <person name="Garbe J."/>
        </authorList>
    </citation>
    <scope>NUCLEOTIDE SEQUENCE</scope>
    <source>
        <strain evidence="11">Duluth1</strain>
        <tissue evidence="11">Whole animal</tissue>
    </source>
</reference>
<evidence type="ECO:0000256" key="3">
    <source>
        <dbReference type="ARBA" id="ARBA00013142"/>
    </source>
</evidence>
<dbReference type="Proteomes" id="UP000828390">
    <property type="component" value="Unassembled WGS sequence"/>
</dbReference>
<dbReference type="SUPFAM" id="SSF51604">
    <property type="entry name" value="Enolase C-terminal domain-like"/>
    <property type="match status" value="1"/>
</dbReference>
<dbReference type="FunFam" id="3.20.20.120:FF:000007">
    <property type="entry name" value="Mitochondrial enolase superfamily member 1"/>
    <property type="match status" value="1"/>
</dbReference>
<dbReference type="InterPro" id="IPR029017">
    <property type="entry name" value="Enolase-like_N"/>
</dbReference>
<dbReference type="GO" id="GO:0016052">
    <property type="term" value="P:carbohydrate catabolic process"/>
    <property type="evidence" value="ECO:0007669"/>
    <property type="project" value="InterPro"/>
</dbReference>
<dbReference type="AlphaFoldDB" id="A0A9D4QZB0"/>
<dbReference type="GO" id="GO:0000287">
    <property type="term" value="F:magnesium ion binding"/>
    <property type="evidence" value="ECO:0007669"/>
    <property type="project" value="TreeGrafter"/>
</dbReference>
<dbReference type="SFLD" id="SFLDG00179">
    <property type="entry name" value="mandelate_racemase"/>
    <property type="match status" value="1"/>
</dbReference>
<evidence type="ECO:0000256" key="5">
    <source>
        <dbReference type="ARBA" id="ARBA00022842"/>
    </source>
</evidence>
<dbReference type="InterPro" id="IPR013341">
    <property type="entry name" value="Mandelate_racemase_N_dom"/>
</dbReference>
<dbReference type="InterPro" id="IPR013342">
    <property type="entry name" value="Mandelate_racemase_C"/>
</dbReference>
<evidence type="ECO:0000256" key="1">
    <source>
        <dbReference type="ARBA" id="ARBA00001737"/>
    </source>
</evidence>
<dbReference type="Pfam" id="PF02746">
    <property type="entry name" value="MR_MLE_N"/>
    <property type="match status" value="1"/>
</dbReference>
<organism evidence="11 12">
    <name type="scientific">Dreissena polymorpha</name>
    <name type="common">Zebra mussel</name>
    <name type="synonym">Mytilus polymorpha</name>
    <dbReference type="NCBI Taxonomy" id="45954"/>
    <lineage>
        <taxon>Eukaryota</taxon>
        <taxon>Metazoa</taxon>
        <taxon>Spiralia</taxon>
        <taxon>Lophotrochozoa</taxon>
        <taxon>Mollusca</taxon>
        <taxon>Bivalvia</taxon>
        <taxon>Autobranchia</taxon>
        <taxon>Heteroconchia</taxon>
        <taxon>Euheterodonta</taxon>
        <taxon>Imparidentia</taxon>
        <taxon>Neoheterodontei</taxon>
        <taxon>Myida</taxon>
        <taxon>Dreissenoidea</taxon>
        <taxon>Dreissenidae</taxon>
        <taxon>Dreissena</taxon>
    </lineage>
</organism>
<accession>A0A9D4QZB0</accession>
<feature type="domain" description="Mandelate racemase/muconate lactonizing enzyme C-terminal" evidence="10">
    <location>
        <begin position="200"/>
        <end position="296"/>
    </location>
</feature>
<dbReference type="GO" id="GO:0050023">
    <property type="term" value="F:L-fuconate dehydratase activity"/>
    <property type="evidence" value="ECO:0007669"/>
    <property type="project" value="UniProtKB-EC"/>
</dbReference>
<dbReference type="SFLD" id="SFLDS00001">
    <property type="entry name" value="Enolase"/>
    <property type="match status" value="1"/>
</dbReference>
<keyword evidence="5" id="KW-0460">Magnesium</keyword>
<dbReference type="SUPFAM" id="SSF54826">
    <property type="entry name" value="Enolase N-terminal domain-like"/>
    <property type="match status" value="1"/>
</dbReference>
<dbReference type="PANTHER" id="PTHR13794:SF58">
    <property type="entry name" value="MITOCHONDRIAL ENOLASE SUPERFAMILY MEMBER 1"/>
    <property type="match status" value="1"/>
</dbReference>
<evidence type="ECO:0000256" key="8">
    <source>
        <dbReference type="ARBA" id="ARBA00073815"/>
    </source>
</evidence>
<evidence type="ECO:0000256" key="9">
    <source>
        <dbReference type="ARBA" id="ARBA00078003"/>
    </source>
</evidence>
<keyword evidence="6" id="KW-0456">Lyase</keyword>
<comment type="cofactor">
    <cofactor evidence="2">
        <name>Mg(2+)</name>
        <dbReference type="ChEBI" id="CHEBI:18420"/>
    </cofactor>
</comment>
<evidence type="ECO:0000313" key="11">
    <source>
        <dbReference type="EMBL" id="KAH3849256.1"/>
    </source>
</evidence>
<dbReference type="Gene3D" id="3.30.390.10">
    <property type="entry name" value="Enolase-like, N-terminal domain"/>
    <property type="match status" value="1"/>
</dbReference>
<dbReference type="PANTHER" id="PTHR13794">
    <property type="entry name" value="ENOLASE SUPERFAMILY, MANDELATE RACEMASE"/>
    <property type="match status" value="1"/>
</dbReference>
<dbReference type="InterPro" id="IPR034610">
    <property type="entry name" value="L-fuconate_dehydratase"/>
</dbReference>
<evidence type="ECO:0000256" key="4">
    <source>
        <dbReference type="ARBA" id="ARBA00022723"/>
    </source>
</evidence>
<evidence type="ECO:0000256" key="7">
    <source>
        <dbReference type="ARBA" id="ARBA00061144"/>
    </source>
</evidence>
<dbReference type="Pfam" id="PF13378">
    <property type="entry name" value="MR_MLE_C"/>
    <property type="match status" value="1"/>
</dbReference>
<proteinExistence type="inferred from homology"/>
<dbReference type="EMBL" id="JAIWYP010000003">
    <property type="protein sequence ID" value="KAH3849256.1"/>
    <property type="molecule type" value="Genomic_DNA"/>
</dbReference>
<name>A0A9D4QZB0_DREPO</name>
<protein>
    <recommendedName>
        <fullName evidence="8">Mitochondrial enolase superfamily member 1</fullName>
        <ecNumber evidence="3">4.2.1.68</ecNumber>
    </recommendedName>
    <alternativeName>
        <fullName evidence="9">L-fuconate dehydratase</fullName>
    </alternativeName>
</protein>
<gene>
    <name evidence="11" type="ORF">DPMN_091652</name>
</gene>
<dbReference type="OrthoDB" id="14161at2759"/>
<comment type="caution">
    <text evidence="11">The sequence shown here is derived from an EMBL/GenBank/DDBJ whole genome shotgun (WGS) entry which is preliminary data.</text>
</comment>
<reference evidence="11" key="1">
    <citation type="journal article" date="2019" name="bioRxiv">
        <title>The Genome of the Zebra Mussel, Dreissena polymorpha: A Resource for Invasive Species Research.</title>
        <authorList>
            <person name="McCartney M.A."/>
            <person name="Auch B."/>
            <person name="Kono T."/>
            <person name="Mallez S."/>
            <person name="Zhang Y."/>
            <person name="Obille A."/>
            <person name="Becker A."/>
            <person name="Abrahante J.E."/>
            <person name="Garbe J."/>
            <person name="Badalamenti J.P."/>
            <person name="Herman A."/>
            <person name="Mangelson H."/>
            <person name="Liachko I."/>
            <person name="Sullivan S."/>
            <person name="Sone E.D."/>
            <person name="Koren S."/>
            <person name="Silverstein K.A.T."/>
            <person name="Beckman K.B."/>
            <person name="Gohl D.M."/>
        </authorList>
    </citation>
    <scope>NUCLEOTIDE SEQUENCE</scope>
    <source>
        <strain evidence="11">Duluth1</strain>
        <tissue evidence="11">Whole animal</tissue>
    </source>
</reference>
<dbReference type="EC" id="4.2.1.68" evidence="3"/>
<evidence type="ECO:0000259" key="10">
    <source>
        <dbReference type="SMART" id="SM00922"/>
    </source>
</evidence>
<keyword evidence="12" id="KW-1185">Reference proteome</keyword>
<evidence type="ECO:0000256" key="6">
    <source>
        <dbReference type="ARBA" id="ARBA00023239"/>
    </source>
</evidence>
<evidence type="ECO:0000256" key="2">
    <source>
        <dbReference type="ARBA" id="ARBA00001946"/>
    </source>
</evidence>
<dbReference type="InterPro" id="IPR046945">
    <property type="entry name" value="RHMD-like"/>
</dbReference>
<comment type="catalytic activity">
    <reaction evidence="1">
        <text>L-fuconate = 2-dehydro-3-deoxy-L-fuconate + H2O</text>
        <dbReference type="Rhea" id="RHEA:22772"/>
        <dbReference type="ChEBI" id="CHEBI:15377"/>
        <dbReference type="ChEBI" id="CHEBI:21291"/>
        <dbReference type="ChEBI" id="CHEBI:37448"/>
        <dbReference type="EC" id="4.2.1.68"/>
    </reaction>
</comment>
<dbReference type="InterPro" id="IPR036849">
    <property type="entry name" value="Enolase-like_C_sf"/>
</dbReference>
<dbReference type="SFLD" id="SFLDF00111">
    <property type="entry name" value="L-fuconate_dehydratase"/>
    <property type="match status" value="1"/>
</dbReference>
<dbReference type="Gene3D" id="3.20.20.120">
    <property type="entry name" value="Enolase-like C-terminal domain"/>
    <property type="match status" value="1"/>
</dbReference>
<keyword evidence="4" id="KW-0479">Metal-binding</keyword>
<dbReference type="SMART" id="SM00922">
    <property type="entry name" value="MR_MLE"/>
    <property type="match status" value="1"/>
</dbReference>
<dbReference type="InterPro" id="IPR029065">
    <property type="entry name" value="Enolase_C-like"/>
</dbReference>